<proteinExistence type="predicted"/>
<feature type="region of interest" description="Disordered" evidence="1">
    <location>
        <begin position="106"/>
        <end position="132"/>
    </location>
</feature>
<feature type="compositionally biased region" description="Basic and acidic residues" evidence="1">
    <location>
        <begin position="122"/>
        <end position="132"/>
    </location>
</feature>
<evidence type="ECO:0000313" key="3">
    <source>
        <dbReference type="Proteomes" id="UP000716291"/>
    </source>
</evidence>
<evidence type="ECO:0000256" key="1">
    <source>
        <dbReference type="SAM" id="MobiDB-lite"/>
    </source>
</evidence>
<evidence type="ECO:0000313" key="2">
    <source>
        <dbReference type="EMBL" id="KAG1279659.1"/>
    </source>
</evidence>
<sequence length="132" mass="13987">MRLAQLAHGARQAVGGAARVRYPVRQPLGQQIDARGAPALRTGPGRSQAEAQAVQAFPLMLQALRRGHQLRGRAVKALGGALQATLLAARHGLGGLHDAAQQFGTRHAGQFGGGGRRRRAHVGHEIHDGLRR</sequence>
<comment type="caution">
    <text evidence="2">The sequence shown here is derived from an EMBL/GenBank/DDBJ whole genome shotgun (WGS) entry which is preliminary data.</text>
</comment>
<accession>A0A9P6WTC2</accession>
<keyword evidence="3" id="KW-1185">Reference proteome</keyword>
<protein>
    <submittedName>
        <fullName evidence="2">Uncharacterized protein</fullName>
    </submittedName>
</protein>
<dbReference type="Proteomes" id="UP000716291">
    <property type="component" value="Unassembled WGS sequence"/>
</dbReference>
<dbReference type="EMBL" id="JAANQT010008844">
    <property type="protein sequence ID" value="KAG1279659.1"/>
    <property type="molecule type" value="Genomic_DNA"/>
</dbReference>
<name>A0A9P6WTC2_RHIOR</name>
<dbReference type="AlphaFoldDB" id="A0A9P6WTC2"/>
<gene>
    <name evidence="2" type="ORF">G6F64_014565</name>
</gene>
<reference evidence="2" key="1">
    <citation type="journal article" date="2020" name="Microb. Genom.">
        <title>Genetic diversity of clinical and environmental Mucorales isolates obtained from an investigation of mucormycosis cases among solid organ transplant recipients.</title>
        <authorList>
            <person name="Nguyen M.H."/>
            <person name="Kaul D."/>
            <person name="Muto C."/>
            <person name="Cheng S.J."/>
            <person name="Richter R.A."/>
            <person name="Bruno V.M."/>
            <person name="Liu G."/>
            <person name="Beyhan S."/>
            <person name="Sundermann A.J."/>
            <person name="Mounaud S."/>
            <person name="Pasculle A.W."/>
            <person name="Nierman W.C."/>
            <person name="Driscoll E."/>
            <person name="Cumbie R."/>
            <person name="Clancy C.J."/>
            <person name="Dupont C.L."/>
        </authorList>
    </citation>
    <scope>NUCLEOTIDE SEQUENCE</scope>
    <source>
        <strain evidence="2">GL11</strain>
    </source>
</reference>
<organism evidence="2 3">
    <name type="scientific">Rhizopus oryzae</name>
    <name type="common">Mucormycosis agent</name>
    <name type="synonym">Rhizopus arrhizus var. delemar</name>
    <dbReference type="NCBI Taxonomy" id="64495"/>
    <lineage>
        <taxon>Eukaryota</taxon>
        <taxon>Fungi</taxon>
        <taxon>Fungi incertae sedis</taxon>
        <taxon>Mucoromycota</taxon>
        <taxon>Mucoromycotina</taxon>
        <taxon>Mucoromycetes</taxon>
        <taxon>Mucorales</taxon>
        <taxon>Mucorineae</taxon>
        <taxon>Rhizopodaceae</taxon>
        <taxon>Rhizopus</taxon>
    </lineage>
</organism>